<dbReference type="EMBL" id="BGPR01000015">
    <property type="protein sequence ID" value="GBL78213.1"/>
    <property type="molecule type" value="Genomic_DNA"/>
</dbReference>
<organism evidence="2 3">
    <name type="scientific">Araneus ventricosus</name>
    <name type="common">Orbweaver spider</name>
    <name type="synonym">Epeira ventricosa</name>
    <dbReference type="NCBI Taxonomy" id="182803"/>
    <lineage>
        <taxon>Eukaryota</taxon>
        <taxon>Metazoa</taxon>
        <taxon>Ecdysozoa</taxon>
        <taxon>Arthropoda</taxon>
        <taxon>Chelicerata</taxon>
        <taxon>Arachnida</taxon>
        <taxon>Araneae</taxon>
        <taxon>Araneomorphae</taxon>
        <taxon>Entelegynae</taxon>
        <taxon>Araneoidea</taxon>
        <taxon>Araneidae</taxon>
        <taxon>Araneus</taxon>
    </lineage>
</organism>
<evidence type="ECO:0000313" key="2">
    <source>
        <dbReference type="EMBL" id="GBL78213.1"/>
    </source>
</evidence>
<keyword evidence="3" id="KW-1185">Reference proteome</keyword>
<dbReference type="AlphaFoldDB" id="A0A4Y2AED9"/>
<dbReference type="OrthoDB" id="10284386at2759"/>
<proteinExistence type="predicted"/>
<protein>
    <submittedName>
        <fullName evidence="2">Uncharacterized protein</fullName>
    </submittedName>
</protein>
<comment type="caution">
    <text evidence="2">The sequence shown here is derived from an EMBL/GenBank/DDBJ whole genome shotgun (WGS) entry which is preliminary data.</text>
</comment>
<feature type="region of interest" description="Disordered" evidence="1">
    <location>
        <begin position="136"/>
        <end position="160"/>
    </location>
</feature>
<dbReference type="Proteomes" id="UP000499080">
    <property type="component" value="Unassembled WGS sequence"/>
</dbReference>
<evidence type="ECO:0000313" key="3">
    <source>
        <dbReference type="Proteomes" id="UP000499080"/>
    </source>
</evidence>
<name>A0A4Y2AED9_ARAVE</name>
<reference evidence="2 3" key="1">
    <citation type="journal article" date="2019" name="Sci. Rep.">
        <title>Orb-weaving spider Araneus ventricosus genome elucidates the spidroin gene catalogue.</title>
        <authorList>
            <person name="Kono N."/>
            <person name="Nakamura H."/>
            <person name="Ohtoshi R."/>
            <person name="Moran D.A.P."/>
            <person name="Shinohara A."/>
            <person name="Yoshida Y."/>
            <person name="Fujiwara M."/>
            <person name="Mori M."/>
            <person name="Tomita M."/>
            <person name="Arakawa K."/>
        </authorList>
    </citation>
    <scope>NUCLEOTIDE SEQUENCE [LARGE SCALE GENOMIC DNA]</scope>
</reference>
<gene>
    <name evidence="2" type="ORF">AVEN_42778_1</name>
</gene>
<accession>A0A4Y2AED9</accession>
<evidence type="ECO:0000256" key="1">
    <source>
        <dbReference type="SAM" id="MobiDB-lite"/>
    </source>
</evidence>
<sequence>MNRNDIGTQVGNVIVMCKSTKKKRKQLSSRIIQPLSTSEVSGVGLIRKGIEVRSNSAGYLDKNEERHLPCDDDEEVEPVPGLCEVGVLAEGSHGRDLDEHLEGEEAEDEVVCVLQDSAAARLAHLVGARSIHAQRHAVQQDHRHAQALEPCEASSQGRPQ</sequence>